<dbReference type="PANTHER" id="PTHR32438">
    <property type="entry name" value="4-ALPHA-GLUCANOTRANSFERASE DPE1, CHLOROPLASTIC/AMYLOPLASTIC"/>
    <property type="match status" value="1"/>
</dbReference>
<name>A0A2M9CYM1_9CELL</name>
<comment type="catalytic activity">
    <reaction evidence="1">
        <text>Transfers a segment of a (1-&gt;4)-alpha-D-glucan to a new position in an acceptor, which may be glucose or a (1-&gt;4)-alpha-D-glucan.</text>
        <dbReference type="EC" id="2.4.1.25"/>
    </reaction>
</comment>
<dbReference type="EMBL" id="PGFE01000001">
    <property type="protein sequence ID" value="PJJ76838.1"/>
    <property type="molecule type" value="Genomic_DNA"/>
</dbReference>
<dbReference type="Pfam" id="PF02446">
    <property type="entry name" value="Glyco_hydro_77"/>
    <property type="match status" value="1"/>
</dbReference>
<evidence type="ECO:0000259" key="10">
    <source>
        <dbReference type="Pfam" id="PF21226"/>
    </source>
</evidence>
<feature type="domain" description="MalQ N-terminal beta-sandwich" evidence="10">
    <location>
        <begin position="73"/>
        <end position="181"/>
    </location>
</feature>
<evidence type="ECO:0000313" key="12">
    <source>
        <dbReference type="Proteomes" id="UP000231693"/>
    </source>
</evidence>
<keyword evidence="5" id="KW-0328">Glycosyltransferase</keyword>
<evidence type="ECO:0000256" key="8">
    <source>
        <dbReference type="ARBA" id="ARBA00031423"/>
    </source>
</evidence>
<dbReference type="RefSeq" id="WP_239073349.1">
    <property type="nucleotide sequence ID" value="NZ_BOOX01000015.1"/>
</dbReference>
<comment type="similarity">
    <text evidence="2">Belongs to the disproportionating enzyme family.</text>
</comment>
<dbReference type="InterPro" id="IPR017853">
    <property type="entry name" value="GH"/>
</dbReference>
<accession>A0A2M9CYM1</accession>
<dbReference type="SUPFAM" id="SSF51445">
    <property type="entry name" value="(Trans)glycosidases"/>
    <property type="match status" value="1"/>
</dbReference>
<dbReference type="AlphaFoldDB" id="A0A2M9CYM1"/>
<dbReference type="InterPro" id="IPR048458">
    <property type="entry name" value="MalQ_N"/>
</dbReference>
<dbReference type="InterPro" id="IPR003385">
    <property type="entry name" value="Glyco_hydro_77"/>
</dbReference>
<keyword evidence="12" id="KW-1185">Reference proteome</keyword>
<dbReference type="PANTHER" id="PTHR32438:SF5">
    <property type="entry name" value="4-ALPHA-GLUCANOTRANSFERASE DPE1, CHLOROPLASTIC_AMYLOPLASTIC"/>
    <property type="match status" value="1"/>
</dbReference>
<evidence type="ECO:0000256" key="9">
    <source>
        <dbReference type="ARBA" id="ARBA00031501"/>
    </source>
</evidence>
<keyword evidence="7" id="KW-0119">Carbohydrate metabolism</keyword>
<organism evidence="11 12">
    <name type="scientific">Sediminihabitans luteus</name>
    <dbReference type="NCBI Taxonomy" id="1138585"/>
    <lineage>
        <taxon>Bacteria</taxon>
        <taxon>Bacillati</taxon>
        <taxon>Actinomycetota</taxon>
        <taxon>Actinomycetes</taxon>
        <taxon>Micrococcales</taxon>
        <taxon>Cellulomonadaceae</taxon>
        <taxon>Sediminihabitans</taxon>
    </lineage>
</organism>
<dbReference type="EC" id="2.4.1.25" evidence="3"/>
<dbReference type="Proteomes" id="UP000231693">
    <property type="component" value="Unassembled WGS sequence"/>
</dbReference>
<evidence type="ECO:0000256" key="3">
    <source>
        <dbReference type="ARBA" id="ARBA00012560"/>
    </source>
</evidence>
<gene>
    <name evidence="11" type="ORF">CLV28_0042</name>
</gene>
<dbReference type="Gene3D" id="3.20.20.80">
    <property type="entry name" value="Glycosidases"/>
    <property type="match status" value="1"/>
</dbReference>
<keyword evidence="6 11" id="KW-0808">Transferase</keyword>
<protein>
    <recommendedName>
        <fullName evidence="4">4-alpha-glucanotransferase</fullName>
        <ecNumber evidence="3">2.4.1.25</ecNumber>
    </recommendedName>
    <alternativeName>
        <fullName evidence="8">Amylomaltase</fullName>
    </alternativeName>
    <alternativeName>
        <fullName evidence="9">Disproportionating enzyme</fullName>
    </alternativeName>
</protein>
<evidence type="ECO:0000256" key="1">
    <source>
        <dbReference type="ARBA" id="ARBA00000439"/>
    </source>
</evidence>
<evidence type="ECO:0000256" key="7">
    <source>
        <dbReference type="ARBA" id="ARBA00023277"/>
    </source>
</evidence>
<evidence type="ECO:0000313" key="11">
    <source>
        <dbReference type="EMBL" id="PJJ76838.1"/>
    </source>
</evidence>
<dbReference type="Pfam" id="PF21226">
    <property type="entry name" value="MalQ_N"/>
    <property type="match status" value="1"/>
</dbReference>
<proteinExistence type="inferred from homology"/>
<sequence>MNADTTDHSPTPLQRLAAAHGVATEVDGPHGRRAVRDTTLVAVLGAMGVPAATPALVSRSLDEADDAPWAQVLPEAVVTVEGVGSSVAVHVRDGDEVEVWVELEVTARRAPAPRAGSHAVRRDPVRVDLVQQDVPTEPRTVLGRLTGRATFALPDDLPLGWHVLRARTGGTTASTPLVVTPARLDPAARLGDEQRWGYVADLYAVRSRRSWGLGDLADLADLAWLAAHETGADYVLVDPVHAAEPVAPRTASPYAPSSRRCTDPLLVRVEEIPETAYLSAADRSLVEWSFDEVRDLATDPGPLDRDAAWAAKRAALEVVFAAPRSVVRQAAFEDFRTREGQGLIDVATWFALVEHHAGRDLPPALDDPRSPAVAAMRDELHERVELHVWVQWVAAEQRESAQRAATAGGMRLGVVHTLAAGPAAYGADAWALGPLLARGVTLGTPPTAERPDGVRSTLVPWDPRALRRAGYAPYRDVLRATLRGAGALRVDQALGLFRSWWVPGGARADAGTWVEADADALVGILCLEAQRAGALLIADDRTVTDPAVRDALAARGVLGTTLLWDETDEHGTPRAPETFRAGALAGAVARDMPPSGPHLAGEHLEVEDDPDGLVDTDADVARRRGLAARDAMVLALVERGVVGPDPSERELVEGLYRYLRATPSALVAVSLADAVGERRAQHRPDDPDYPSWNVPLAGPGGDVVLLEEIFDSARLQSLAAVVRDG</sequence>
<reference evidence="11 12" key="1">
    <citation type="submission" date="2017-11" db="EMBL/GenBank/DDBJ databases">
        <title>Genomic Encyclopedia of Archaeal and Bacterial Type Strains, Phase II (KMG-II): From Individual Species to Whole Genera.</title>
        <authorList>
            <person name="Goeker M."/>
        </authorList>
    </citation>
    <scope>NUCLEOTIDE SEQUENCE [LARGE SCALE GENOMIC DNA]</scope>
    <source>
        <strain evidence="11 12">DSM 25478</strain>
    </source>
</reference>
<evidence type="ECO:0000256" key="6">
    <source>
        <dbReference type="ARBA" id="ARBA00022679"/>
    </source>
</evidence>
<evidence type="ECO:0000256" key="4">
    <source>
        <dbReference type="ARBA" id="ARBA00020295"/>
    </source>
</evidence>
<dbReference type="GO" id="GO:0004134">
    <property type="term" value="F:4-alpha-glucanotransferase activity"/>
    <property type="evidence" value="ECO:0007669"/>
    <property type="project" value="UniProtKB-EC"/>
</dbReference>
<dbReference type="GO" id="GO:0005975">
    <property type="term" value="P:carbohydrate metabolic process"/>
    <property type="evidence" value="ECO:0007669"/>
    <property type="project" value="InterPro"/>
</dbReference>
<evidence type="ECO:0000256" key="2">
    <source>
        <dbReference type="ARBA" id="ARBA00005684"/>
    </source>
</evidence>
<comment type="caution">
    <text evidence="11">The sequence shown here is derived from an EMBL/GenBank/DDBJ whole genome shotgun (WGS) entry which is preliminary data.</text>
</comment>
<evidence type="ECO:0000256" key="5">
    <source>
        <dbReference type="ARBA" id="ARBA00022676"/>
    </source>
</evidence>